<dbReference type="EMBL" id="BBMR01000014">
    <property type="protein sequence ID" value="GAL22657.1"/>
    <property type="molecule type" value="Genomic_DNA"/>
</dbReference>
<protein>
    <submittedName>
        <fullName evidence="1">Uncharacterized protein</fullName>
    </submittedName>
</protein>
<comment type="caution">
    <text evidence="1">The sequence shown here is derived from an EMBL/GenBank/DDBJ whole genome shotgun (WGS) entry which is preliminary data.</text>
</comment>
<accession>A0A090STG4</accession>
<dbReference type="AlphaFoldDB" id="A0A090STG4"/>
<organism evidence="1 2">
    <name type="scientific">Vibrio maritimus</name>
    <dbReference type="NCBI Taxonomy" id="990268"/>
    <lineage>
        <taxon>Bacteria</taxon>
        <taxon>Pseudomonadati</taxon>
        <taxon>Pseudomonadota</taxon>
        <taxon>Gammaproteobacteria</taxon>
        <taxon>Vibrionales</taxon>
        <taxon>Vibrionaceae</taxon>
        <taxon>Vibrio</taxon>
    </lineage>
</organism>
<sequence>MRLGNSPMSHLTYLKSDESHITKNDNAPSEEEASLARFGVRETILGC</sequence>
<evidence type="ECO:0000313" key="2">
    <source>
        <dbReference type="Proteomes" id="UP000029228"/>
    </source>
</evidence>
<gene>
    <name evidence="1" type="ORF">JCM19235_3237</name>
</gene>
<proteinExistence type="predicted"/>
<name>A0A090STG4_9VIBR</name>
<evidence type="ECO:0000313" key="1">
    <source>
        <dbReference type="EMBL" id="GAL22657.1"/>
    </source>
</evidence>
<dbReference type="Proteomes" id="UP000029228">
    <property type="component" value="Unassembled WGS sequence"/>
</dbReference>
<keyword evidence="2" id="KW-1185">Reference proteome</keyword>
<reference evidence="1 2" key="1">
    <citation type="submission" date="2014-09" db="EMBL/GenBank/DDBJ databases">
        <title>Vibrio maritimus JCM 19235. (C45) whole genome shotgun sequence.</title>
        <authorList>
            <person name="Sawabe T."/>
            <person name="Meirelles P."/>
            <person name="Nakanishi M."/>
            <person name="Sayaka M."/>
            <person name="Hattori M."/>
            <person name="Ohkuma M."/>
        </authorList>
    </citation>
    <scope>NUCLEOTIDE SEQUENCE [LARGE SCALE GENOMIC DNA]</scope>
    <source>
        <strain evidence="2">JCM19235</strain>
    </source>
</reference>